<protein>
    <submittedName>
        <fullName evidence="2">Uncharacterized protein</fullName>
    </submittedName>
</protein>
<dbReference type="Gramene" id="KJB75007">
    <property type="protein sequence ID" value="KJB75007"/>
    <property type="gene ID" value="B456_012G018800"/>
</dbReference>
<evidence type="ECO:0000313" key="2">
    <source>
        <dbReference type="EMBL" id="KJB75007.1"/>
    </source>
</evidence>
<dbReference type="EMBL" id="CM001751">
    <property type="protein sequence ID" value="KJB75007.1"/>
    <property type="molecule type" value="Genomic_DNA"/>
</dbReference>
<dbReference type="OMA" id="FFRIEAS"/>
<evidence type="ECO:0000313" key="3">
    <source>
        <dbReference type="Proteomes" id="UP000032304"/>
    </source>
</evidence>
<evidence type="ECO:0000256" key="1">
    <source>
        <dbReference type="SAM" id="MobiDB-lite"/>
    </source>
</evidence>
<keyword evidence="3" id="KW-1185">Reference proteome</keyword>
<gene>
    <name evidence="2" type="ORF">B456_012G018800</name>
</gene>
<dbReference type="AlphaFoldDB" id="A0A0D2RWB6"/>
<reference evidence="2 3" key="1">
    <citation type="journal article" date="2012" name="Nature">
        <title>Repeated polyploidization of Gossypium genomes and the evolution of spinnable cotton fibres.</title>
        <authorList>
            <person name="Paterson A.H."/>
            <person name="Wendel J.F."/>
            <person name="Gundlach H."/>
            <person name="Guo H."/>
            <person name="Jenkins J."/>
            <person name="Jin D."/>
            <person name="Llewellyn D."/>
            <person name="Showmaker K.C."/>
            <person name="Shu S."/>
            <person name="Udall J."/>
            <person name="Yoo M.J."/>
            <person name="Byers R."/>
            <person name="Chen W."/>
            <person name="Doron-Faigenboim A."/>
            <person name="Duke M.V."/>
            <person name="Gong L."/>
            <person name="Grimwood J."/>
            <person name="Grover C."/>
            <person name="Grupp K."/>
            <person name="Hu G."/>
            <person name="Lee T.H."/>
            <person name="Li J."/>
            <person name="Lin L."/>
            <person name="Liu T."/>
            <person name="Marler B.S."/>
            <person name="Page J.T."/>
            <person name="Roberts A.W."/>
            <person name="Romanel E."/>
            <person name="Sanders W.S."/>
            <person name="Szadkowski E."/>
            <person name="Tan X."/>
            <person name="Tang H."/>
            <person name="Xu C."/>
            <person name="Wang J."/>
            <person name="Wang Z."/>
            <person name="Zhang D."/>
            <person name="Zhang L."/>
            <person name="Ashrafi H."/>
            <person name="Bedon F."/>
            <person name="Bowers J.E."/>
            <person name="Brubaker C.L."/>
            <person name="Chee P.W."/>
            <person name="Das S."/>
            <person name="Gingle A.R."/>
            <person name="Haigler C.H."/>
            <person name="Harker D."/>
            <person name="Hoffmann L.V."/>
            <person name="Hovav R."/>
            <person name="Jones D.C."/>
            <person name="Lemke C."/>
            <person name="Mansoor S."/>
            <person name="ur Rahman M."/>
            <person name="Rainville L.N."/>
            <person name="Rambani A."/>
            <person name="Reddy U.K."/>
            <person name="Rong J.K."/>
            <person name="Saranga Y."/>
            <person name="Scheffler B.E."/>
            <person name="Scheffler J.A."/>
            <person name="Stelly D.M."/>
            <person name="Triplett B.A."/>
            <person name="Van Deynze A."/>
            <person name="Vaslin M.F."/>
            <person name="Waghmare V.N."/>
            <person name="Walford S.A."/>
            <person name="Wright R.J."/>
            <person name="Zaki E.A."/>
            <person name="Zhang T."/>
            <person name="Dennis E.S."/>
            <person name="Mayer K.F."/>
            <person name="Peterson D.G."/>
            <person name="Rokhsar D.S."/>
            <person name="Wang X."/>
            <person name="Schmutz J."/>
        </authorList>
    </citation>
    <scope>NUCLEOTIDE SEQUENCE [LARGE SCALE GENOMIC DNA]</scope>
</reference>
<proteinExistence type="predicted"/>
<dbReference type="eggNOG" id="ENOG502STFH">
    <property type="taxonomic scope" value="Eukaryota"/>
</dbReference>
<dbReference type="Proteomes" id="UP000032304">
    <property type="component" value="Chromosome 12"/>
</dbReference>
<organism evidence="2 3">
    <name type="scientific">Gossypium raimondii</name>
    <name type="common">Peruvian cotton</name>
    <name type="synonym">Gossypium klotzschianum subsp. raimondii</name>
    <dbReference type="NCBI Taxonomy" id="29730"/>
    <lineage>
        <taxon>Eukaryota</taxon>
        <taxon>Viridiplantae</taxon>
        <taxon>Streptophyta</taxon>
        <taxon>Embryophyta</taxon>
        <taxon>Tracheophyta</taxon>
        <taxon>Spermatophyta</taxon>
        <taxon>Magnoliopsida</taxon>
        <taxon>eudicotyledons</taxon>
        <taxon>Gunneridae</taxon>
        <taxon>Pentapetalae</taxon>
        <taxon>rosids</taxon>
        <taxon>malvids</taxon>
        <taxon>Malvales</taxon>
        <taxon>Malvaceae</taxon>
        <taxon>Malvoideae</taxon>
        <taxon>Gossypium</taxon>
    </lineage>
</organism>
<accession>A0A0D2RWB6</accession>
<sequence>MEPVHISTNVQPKLQASDSTDMPIASSQNRFRDFFTGSQASGAESHSARAFRQAGFFRIEASP</sequence>
<name>A0A0D2RWB6_GOSRA</name>
<feature type="region of interest" description="Disordered" evidence="1">
    <location>
        <begin position="1"/>
        <end position="25"/>
    </location>
</feature>